<name>A0A841RMU8_9BACI</name>
<dbReference type="InterPro" id="IPR010016">
    <property type="entry name" value="PxpB"/>
</dbReference>
<dbReference type="GO" id="GO:0016787">
    <property type="term" value="F:hydrolase activity"/>
    <property type="evidence" value="ECO:0007669"/>
    <property type="project" value="UniProtKB-KW"/>
</dbReference>
<accession>A0A841RMU8</accession>
<comment type="caution">
    <text evidence="5">The sequence shown here is derived from an EMBL/GenBank/DDBJ whole genome shotgun (WGS) entry which is preliminary data.</text>
</comment>
<dbReference type="AlphaFoldDB" id="A0A841RMU8"/>
<organism evidence="5 6">
    <name type="scientific">Gracilibacillus halotolerans</name>
    <dbReference type="NCBI Taxonomy" id="74386"/>
    <lineage>
        <taxon>Bacteria</taxon>
        <taxon>Bacillati</taxon>
        <taxon>Bacillota</taxon>
        <taxon>Bacilli</taxon>
        <taxon>Bacillales</taxon>
        <taxon>Bacillaceae</taxon>
        <taxon>Gracilibacillus</taxon>
    </lineage>
</organism>
<dbReference type="EMBL" id="JACHON010000002">
    <property type="protein sequence ID" value="MBB6512264.1"/>
    <property type="molecule type" value="Genomic_DNA"/>
</dbReference>
<keyword evidence="3" id="KW-0067">ATP-binding</keyword>
<sequence length="224" mass="25723">MELTFVSEESFRINYGKEFSLEKYHQLLYIRDQLLNIDAITEAVVGYTTLTVYFNPFRLTYNEVRKVVVPYLTQQTGNQPNGNVIKIPVCYEGEFAPDIQVVADYHAIDTNEVIRLHSERNYQVLFLGFAPGFPFLSEVDSKIATPRKNNPRREVHRGSVGIAGKQTGIYPSPSPGGWQIIGRTPVHLLPMKENQPTLVQPGDFIQFYPISQQEFFNLHEFEHK</sequence>
<dbReference type="GO" id="GO:0005524">
    <property type="term" value="F:ATP binding"/>
    <property type="evidence" value="ECO:0007669"/>
    <property type="project" value="UniProtKB-KW"/>
</dbReference>
<evidence type="ECO:0000259" key="4">
    <source>
        <dbReference type="SMART" id="SM00796"/>
    </source>
</evidence>
<dbReference type="RefSeq" id="WP_184245304.1">
    <property type="nucleotide sequence ID" value="NZ_BAAACU010000002.1"/>
</dbReference>
<evidence type="ECO:0000256" key="1">
    <source>
        <dbReference type="ARBA" id="ARBA00022741"/>
    </source>
</evidence>
<dbReference type="SMART" id="SM00796">
    <property type="entry name" value="AHS1"/>
    <property type="match status" value="1"/>
</dbReference>
<dbReference type="SUPFAM" id="SSF50891">
    <property type="entry name" value="Cyclophilin-like"/>
    <property type="match status" value="1"/>
</dbReference>
<dbReference type="Proteomes" id="UP000572212">
    <property type="component" value="Unassembled WGS sequence"/>
</dbReference>
<evidence type="ECO:0000313" key="6">
    <source>
        <dbReference type="Proteomes" id="UP000572212"/>
    </source>
</evidence>
<evidence type="ECO:0000256" key="3">
    <source>
        <dbReference type="ARBA" id="ARBA00022840"/>
    </source>
</evidence>
<dbReference type="PANTHER" id="PTHR34698">
    <property type="entry name" value="5-OXOPROLINASE SUBUNIT B"/>
    <property type="match status" value="1"/>
</dbReference>
<dbReference type="SUPFAM" id="SSF160467">
    <property type="entry name" value="PH0987 N-terminal domain-like"/>
    <property type="match status" value="1"/>
</dbReference>
<dbReference type="PANTHER" id="PTHR34698:SF2">
    <property type="entry name" value="5-OXOPROLINASE SUBUNIT B"/>
    <property type="match status" value="1"/>
</dbReference>
<dbReference type="InterPro" id="IPR029000">
    <property type="entry name" value="Cyclophilin-like_dom_sf"/>
</dbReference>
<proteinExistence type="predicted"/>
<reference evidence="5 6" key="1">
    <citation type="submission" date="2020-08" db="EMBL/GenBank/DDBJ databases">
        <title>Genomic Encyclopedia of Type Strains, Phase IV (KMG-IV): sequencing the most valuable type-strain genomes for metagenomic binning, comparative biology and taxonomic classification.</title>
        <authorList>
            <person name="Goeker M."/>
        </authorList>
    </citation>
    <scope>NUCLEOTIDE SEQUENCE [LARGE SCALE GENOMIC DNA]</scope>
    <source>
        <strain evidence="5 6">DSM 11805</strain>
    </source>
</reference>
<dbReference type="Pfam" id="PF02682">
    <property type="entry name" value="CT_C_D"/>
    <property type="match status" value="1"/>
</dbReference>
<keyword evidence="6" id="KW-1185">Reference proteome</keyword>
<evidence type="ECO:0000313" key="5">
    <source>
        <dbReference type="EMBL" id="MBB6512264.1"/>
    </source>
</evidence>
<dbReference type="Gene3D" id="2.40.100.10">
    <property type="entry name" value="Cyclophilin-like"/>
    <property type="match status" value="1"/>
</dbReference>
<dbReference type="InterPro" id="IPR003833">
    <property type="entry name" value="CT_C_D"/>
</dbReference>
<gene>
    <name evidence="5" type="ORF">GGQ92_001045</name>
</gene>
<keyword evidence="2" id="KW-0378">Hydrolase</keyword>
<protein>
    <submittedName>
        <fullName evidence="5">Inhibitor of KinA</fullName>
    </submittedName>
</protein>
<dbReference type="NCBIfam" id="TIGR00370">
    <property type="entry name" value="5-oxoprolinase subunit PxpB"/>
    <property type="match status" value="1"/>
</dbReference>
<keyword evidence="1" id="KW-0547">Nucleotide-binding</keyword>
<dbReference type="Gene3D" id="3.30.1360.40">
    <property type="match status" value="1"/>
</dbReference>
<evidence type="ECO:0000256" key="2">
    <source>
        <dbReference type="ARBA" id="ARBA00022801"/>
    </source>
</evidence>
<feature type="domain" description="Carboxyltransferase" evidence="4">
    <location>
        <begin position="1"/>
        <end position="199"/>
    </location>
</feature>